<feature type="compositionally biased region" description="Polar residues" evidence="4">
    <location>
        <begin position="13"/>
        <end position="26"/>
    </location>
</feature>
<dbReference type="AlphaFoldDB" id="A0A1I7U1Y0"/>
<dbReference type="Gene3D" id="1.10.10.60">
    <property type="entry name" value="Homeodomain-like"/>
    <property type="match status" value="1"/>
</dbReference>
<dbReference type="Pfam" id="PF00046">
    <property type="entry name" value="Homeodomain"/>
    <property type="match status" value="1"/>
</dbReference>
<dbReference type="Proteomes" id="UP000095282">
    <property type="component" value="Unplaced"/>
</dbReference>
<dbReference type="GO" id="GO:0005634">
    <property type="term" value="C:nucleus"/>
    <property type="evidence" value="ECO:0007669"/>
    <property type="project" value="UniProtKB-SubCell"/>
</dbReference>
<accession>A0A1I7U1Y0</accession>
<evidence type="ECO:0000256" key="4">
    <source>
        <dbReference type="SAM" id="MobiDB-lite"/>
    </source>
</evidence>
<dbReference type="GO" id="GO:0003677">
    <property type="term" value="F:DNA binding"/>
    <property type="evidence" value="ECO:0007669"/>
    <property type="project" value="UniProtKB-UniRule"/>
</dbReference>
<organism evidence="6 7">
    <name type="scientific">Caenorhabditis tropicalis</name>
    <dbReference type="NCBI Taxonomy" id="1561998"/>
    <lineage>
        <taxon>Eukaryota</taxon>
        <taxon>Metazoa</taxon>
        <taxon>Ecdysozoa</taxon>
        <taxon>Nematoda</taxon>
        <taxon>Chromadorea</taxon>
        <taxon>Rhabditida</taxon>
        <taxon>Rhabditina</taxon>
        <taxon>Rhabditomorpha</taxon>
        <taxon>Rhabditoidea</taxon>
        <taxon>Rhabditidae</taxon>
        <taxon>Peloderinae</taxon>
        <taxon>Caenorhabditis</taxon>
    </lineage>
</organism>
<name>A0A1I7U1Y0_9PELO</name>
<feature type="DNA-binding region" description="Homeobox" evidence="2">
    <location>
        <begin position="225"/>
        <end position="284"/>
    </location>
</feature>
<evidence type="ECO:0000313" key="6">
    <source>
        <dbReference type="Proteomes" id="UP000095282"/>
    </source>
</evidence>
<feature type="domain" description="Homeobox" evidence="5">
    <location>
        <begin position="223"/>
        <end position="283"/>
    </location>
</feature>
<dbReference type="SMART" id="SM00389">
    <property type="entry name" value="HOX"/>
    <property type="match status" value="1"/>
</dbReference>
<sequence>MASDFEGLPKESNMPTSDFKNSSSMRQPEQQKQEQAKQEDLDAKTGFVGNGIFENENRSGYPQQNIMVSIGQIEQNSQPEAPKSENDDLRGFLDDSQFGENLLLKYTPQIDLSAQNQGTEWEVAPNILWGVYEEQPYGSKGITSASMIFDQDQVGINQNWQGNMFQIEARLDNQCDKPAQNSPQKQLDHPSNIIETASESKQIKIQNTPGKKHTNNTSNEKCRHKRMGNKPYQIFQLELLEKQFAIGDQLTNEERDGLVEKTGLTLKQVGAWFSNRKWRRKEVNRRKEVKAEEGKKMVESKAWLKKWLQKKM</sequence>
<feature type="region of interest" description="Disordered" evidence="4">
    <location>
        <begin position="1"/>
        <end position="60"/>
    </location>
</feature>
<feature type="compositionally biased region" description="Polar residues" evidence="4">
    <location>
        <begin position="206"/>
        <end position="219"/>
    </location>
</feature>
<keyword evidence="2 3" id="KW-0371">Homeobox</keyword>
<reference evidence="7" key="1">
    <citation type="submission" date="2016-11" db="UniProtKB">
        <authorList>
            <consortium name="WormBaseParasite"/>
        </authorList>
    </citation>
    <scope>IDENTIFICATION</scope>
</reference>
<dbReference type="InterPro" id="IPR001356">
    <property type="entry name" value="HD"/>
</dbReference>
<feature type="region of interest" description="Disordered" evidence="4">
    <location>
        <begin position="206"/>
        <end position="225"/>
    </location>
</feature>
<dbReference type="WBParaSite" id="Csp11.Scaffold629.g14026.t1">
    <property type="protein sequence ID" value="Csp11.Scaffold629.g14026.t1"/>
    <property type="gene ID" value="Csp11.Scaffold629.g14026"/>
</dbReference>
<keyword evidence="2 3" id="KW-0539">Nucleus</keyword>
<keyword evidence="6" id="KW-1185">Reference proteome</keyword>
<evidence type="ECO:0000313" key="7">
    <source>
        <dbReference type="WBParaSite" id="Csp11.Scaffold629.g14026.t1"/>
    </source>
</evidence>
<dbReference type="SUPFAM" id="SSF46689">
    <property type="entry name" value="Homeodomain-like"/>
    <property type="match status" value="1"/>
</dbReference>
<keyword evidence="2 3" id="KW-0238">DNA-binding</keyword>
<proteinExistence type="predicted"/>
<dbReference type="CDD" id="cd00086">
    <property type="entry name" value="homeodomain"/>
    <property type="match status" value="1"/>
</dbReference>
<evidence type="ECO:0000256" key="2">
    <source>
        <dbReference type="PROSITE-ProRule" id="PRU00108"/>
    </source>
</evidence>
<feature type="compositionally biased region" description="Basic and acidic residues" evidence="4">
    <location>
        <begin position="29"/>
        <end position="43"/>
    </location>
</feature>
<protein>
    <submittedName>
        <fullName evidence="7">Homeobox domain-containing protein</fullName>
    </submittedName>
</protein>
<evidence type="ECO:0000256" key="3">
    <source>
        <dbReference type="RuleBase" id="RU000682"/>
    </source>
</evidence>
<dbReference type="PROSITE" id="PS50071">
    <property type="entry name" value="HOMEOBOX_2"/>
    <property type="match status" value="1"/>
</dbReference>
<dbReference type="InterPro" id="IPR009057">
    <property type="entry name" value="Homeodomain-like_sf"/>
</dbReference>
<evidence type="ECO:0000259" key="5">
    <source>
        <dbReference type="PROSITE" id="PS50071"/>
    </source>
</evidence>
<evidence type="ECO:0000256" key="1">
    <source>
        <dbReference type="ARBA" id="ARBA00004123"/>
    </source>
</evidence>
<comment type="subcellular location">
    <subcellularLocation>
        <location evidence="1 2 3">Nucleus</location>
    </subcellularLocation>
</comment>